<proteinExistence type="predicted"/>
<reference evidence="1" key="1">
    <citation type="submission" date="2021-01" db="EMBL/GenBank/DDBJ databases">
        <authorList>
            <consortium name="Genoscope - CEA"/>
            <person name="William W."/>
        </authorList>
    </citation>
    <scope>NUCLEOTIDE SEQUENCE</scope>
</reference>
<protein>
    <submittedName>
        <fullName evidence="1">Uncharacterized protein</fullName>
    </submittedName>
</protein>
<evidence type="ECO:0000313" key="1">
    <source>
        <dbReference type="EMBL" id="CAD8215455.1"/>
    </source>
</evidence>
<name>A0A8S1YM30_PAROT</name>
<dbReference type="AlphaFoldDB" id="A0A8S1YM30"/>
<evidence type="ECO:0000313" key="2">
    <source>
        <dbReference type="Proteomes" id="UP000683925"/>
    </source>
</evidence>
<dbReference type="OMA" id="QREDENF"/>
<sequence>MRNKFTNQQQISYCIFFLNLVNYRQHVYKNKCDELQKQFSEVILHLKEIMIIKYQIETVFQILNLKKQNQILLICIFLNFQEGQKSEKTFSYSLEKTKPEEVRQLLEKINCDEFLLSVVEDFPKRITRENEALIQIELKNIQITKNEDFDQRLPKQKGILKYSYLNKIERFRVDLEGIWRIFQLRIFFIIIYGENQENFEDEELNSAEMILEQEKYEIFLSQLKQIEDFRKYLQIEEWNQLIKLLKILGVQTRKLQKCQLKQTSSNQEIQQANKKQIMKKIKQERDEIKDNQKFQQIGQIKMNDQQVGKVKMELSLDTSKQIEKYQKEYQREDENFYSYLESQETKLFKRVNDKEITQVEQDFLIQQIKKISLEEDSEEVDEEVESIEQFGFIDNLVQRSKDFTNNEQRKIKQGLAFTIIQISSNCLSESLTSFCQKVLIQLWVQEKDLRVRNILKNEKLISMQMQILSKGWQTQHNRIAGGNVGNVQQN</sequence>
<comment type="caution">
    <text evidence="1">The sequence shown here is derived from an EMBL/GenBank/DDBJ whole genome shotgun (WGS) entry which is preliminary data.</text>
</comment>
<accession>A0A8S1YM30</accession>
<dbReference type="Proteomes" id="UP000683925">
    <property type="component" value="Unassembled WGS sequence"/>
</dbReference>
<organism evidence="1 2">
    <name type="scientific">Paramecium octaurelia</name>
    <dbReference type="NCBI Taxonomy" id="43137"/>
    <lineage>
        <taxon>Eukaryota</taxon>
        <taxon>Sar</taxon>
        <taxon>Alveolata</taxon>
        <taxon>Ciliophora</taxon>
        <taxon>Intramacronucleata</taxon>
        <taxon>Oligohymenophorea</taxon>
        <taxon>Peniculida</taxon>
        <taxon>Parameciidae</taxon>
        <taxon>Paramecium</taxon>
    </lineage>
</organism>
<dbReference type="EMBL" id="CAJJDP010000264">
    <property type="protein sequence ID" value="CAD8215455.1"/>
    <property type="molecule type" value="Genomic_DNA"/>
</dbReference>
<gene>
    <name evidence="1" type="ORF">POCTA_138.1.T2600005</name>
</gene>
<keyword evidence="2" id="KW-1185">Reference proteome</keyword>